<gene>
    <name evidence="2" type="ORF">ACFFUA_11500</name>
</gene>
<accession>A0ABV5L846</accession>
<feature type="region of interest" description="Disordered" evidence="1">
    <location>
        <begin position="133"/>
        <end position="157"/>
    </location>
</feature>
<evidence type="ECO:0000313" key="3">
    <source>
        <dbReference type="Proteomes" id="UP001589753"/>
    </source>
</evidence>
<reference evidence="2 3" key="1">
    <citation type="submission" date="2024-09" db="EMBL/GenBank/DDBJ databases">
        <authorList>
            <person name="Sun Q."/>
            <person name="Mori K."/>
        </authorList>
    </citation>
    <scope>NUCLEOTIDE SEQUENCE [LARGE SCALE GENOMIC DNA]</scope>
    <source>
        <strain evidence="2 3">JCM 9767</strain>
    </source>
</reference>
<comment type="caution">
    <text evidence="2">The sequence shown here is derived from an EMBL/GenBank/DDBJ whole genome shotgun (WGS) entry which is preliminary data.</text>
</comment>
<evidence type="ECO:0000256" key="1">
    <source>
        <dbReference type="SAM" id="MobiDB-lite"/>
    </source>
</evidence>
<proteinExistence type="predicted"/>
<dbReference type="EMBL" id="JBHMDI010000021">
    <property type="protein sequence ID" value="MFB9348079.1"/>
    <property type="molecule type" value="Genomic_DNA"/>
</dbReference>
<keyword evidence="3" id="KW-1185">Reference proteome</keyword>
<name>A0ABV5L846_9ACTN</name>
<sequence length="237" mass="26371">MNKVCTGCQRQPDGTQGILDQAPGQRFWPRNHSTPPSLFRRRSMTAVELWVFAVFNRGPSVSMSMQKQIRKDFLRMAFSGTAAVMGTATPELEVFGFTRAMAADTGGNSGRPALEMPAGHVMHGNCRITGASMPIGPEEELSHQDEHPDDGEGTDERGRAYMSVETGAAEQSYPFMFHTYFIEMKTLDVCTPLTRGIDHVLHSRLHGSRRTARIGPRRHRVRRLGHLLRVHGATGDR</sequence>
<dbReference type="Proteomes" id="UP001589753">
    <property type="component" value="Unassembled WGS sequence"/>
</dbReference>
<organism evidence="2 3">
    <name type="scientific">Streptomyces heliomycini</name>
    <dbReference type="NCBI Taxonomy" id="284032"/>
    <lineage>
        <taxon>Bacteria</taxon>
        <taxon>Bacillati</taxon>
        <taxon>Actinomycetota</taxon>
        <taxon>Actinomycetes</taxon>
        <taxon>Kitasatosporales</taxon>
        <taxon>Streptomycetaceae</taxon>
        <taxon>Streptomyces</taxon>
    </lineage>
</organism>
<protein>
    <submittedName>
        <fullName evidence="2">Uncharacterized protein</fullName>
    </submittedName>
</protein>
<evidence type="ECO:0000313" key="2">
    <source>
        <dbReference type="EMBL" id="MFB9348079.1"/>
    </source>
</evidence>